<evidence type="ECO:0008006" key="3">
    <source>
        <dbReference type="Google" id="ProtNLM"/>
    </source>
</evidence>
<dbReference type="Proteomes" id="UP000541185">
    <property type="component" value="Unassembled WGS sequence"/>
</dbReference>
<evidence type="ECO:0000313" key="2">
    <source>
        <dbReference type="Proteomes" id="UP000541185"/>
    </source>
</evidence>
<protein>
    <recommendedName>
        <fullName evidence="3">3-deoxy-D-arabino-heptulosonate 7-phosphate synthase</fullName>
    </recommendedName>
</protein>
<gene>
    <name evidence="1" type="ORF">HHL11_10680</name>
</gene>
<keyword evidence="2" id="KW-1185">Reference proteome</keyword>
<dbReference type="EMBL" id="JABBFX010000001">
    <property type="protein sequence ID" value="NML44216.1"/>
    <property type="molecule type" value="Genomic_DNA"/>
</dbReference>
<proteinExistence type="predicted"/>
<dbReference type="AlphaFoldDB" id="A0A848GZT6"/>
<accession>A0A848GZT6</accession>
<dbReference type="RefSeq" id="WP_169418363.1">
    <property type="nucleotide sequence ID" value="NZ_JABBFX010000001.1"/>
</dbReference>
<name>A0A848GZT6_9BURK</name>
<comment type="caution">
    <text evidence="1">The sequence shown here is derived from an EMBL/GenBank/DDBJ whole genome shotgun (WGS) entry which is preliminary data.</text>
</comment>
<sequence length="443" mass="46754">MPPSNQVLLAALQAAPRRFRLQPLPADAASARQAGTDASLAFAIESARLGRQDTDAQQIFVDALADLIRDALAPDSGDPAFQALVLRGLEPEVEEFVQLQLQFAADHRMLRSAVDAIAHPGKLRGLPPGPLTDALAQLHRLAEGEAWAPLRHAAHILLDLRLDHAVRGVLDQLVAGDVLARLERGAELRAQPAVQRYLALWEKRGPIAGTDAALAQGRASARAGDAAEAAAVHALRAAAELLNRVAPGHREVSRLHTPRGFPGAAEKTKDEWDAAIVHGSDILLLAEVKAAPAAATPDFPRLVRGLQRLAQAEAGATYFFPSAAGDVAVRGASLQRLQPHDATLPSHAIYCCSAAPDTQPAWLSAAAKSLLASEPASLEYARSLAQGAAPAADGLLPVWQALPGAPRLRGALLQYETSRAVREAMLHPDDLLAALADTLANPK</sequence>
<organism evidence="1 2">
    <name type="scientific">Ramlibacter agri</name>
    <dbReference type="NCBI Taxonomy" id="2728837"/>
    <lineage>
        <taxon>Bacteria</taxon>
        <taxon>Pseudomonadati</taxon>
        <taxon>Pseudomonadota</taxon>
        <taxon>Betaproteobacteria</taxon>
        <taxon>Burkholderiales</taxon>
        <taxon>Comamonadaceae</taxon>
        <taxon>Ramlibacter</taxon>
    </lineage>
</organism>
<reference evidence="1 2" key="1">
    <citation type="submission" date="2020-04" db="EMBL/GenBank/DDBJ databases">
        <title>Ramlibacter sp. G-1-2-2 isolated from soil.</title>
        <authorList>
            <person name="Dahal R.H."/>
        </authorList>
    </citation>
    <scope>NUCLEOTIDE SEQUENCE [LARGE SCALE GENOMIC DNA]</scope>
    <source>
        <strain evidence="1 2">G-1-2-2</strain>
    </source>
</reference>
<evidence type="ECO:0000313" key="1">
    <source>
        <dbReference type="EMBL" id="NML44216.1"/>
    </source>
</evidence>